<evidence type="ECO:0000313" key="1">
    <source>
        <dbReference type="EMBL" id="MFC0206483.1"/>
    </source>
</evidence>
<dbReference type="EMBL" id="JBHLWK010000028">
    <property type="protein sequence ID" value="MFC0206483.1"/>
    <property type="molecule type" value="Genomic_DNA"/>
</dbReference>
<evidence type="ECO:0000313" key="2">
    <source>
        <dbReference type="Proteomes" id="UP001589798"/>
    </source>
</evidence>
<dbReference type="Proteomes" id="UP001589798">
    <property type="component" value="Unassembled WGS sequence"/>
</dbReference>
<accession>A0ABV6D1F6</accession>
<comment type="caution">
    <text evidence="1">The sequence shown here is derived from an EMBL/GenBank/DDBJ whole genome shotgun (WGS) entry which is preliminary data.</text>
</comment>
<organism evidence="1 2">
    <name type="scientific">Novosphingobium soli</name>
    <dbReference type="NCBI Taxonomy" id="574956"/>
    <lineage>
        <taxon>Bacteria</taxon>
        <taxon>Pseudomonadati</taxon>
        <taxon>Pseudomonadota</taxon>
        <taxon>Alphaproteobacteria</taxon>
        <taxon>Sphingomonadales</taxon>
        <taxon>Sphingomonadaceae</taxon>
        <taxon>Novosphingobium</taxon>
    </lineage>
</organism>
<sequence>MRETDRIAALRRYQILDTARESDFDDVVKLAAEALGAPIAVVNLIADDRQWFKAEVGIGARDARLISFVAAIPKSHMWSSSRS</sequence>
<dbReference type="PANTHER" id="PTHR43102">
    <property type="entry name" value="SLR1143 PROTEIN"/>
    <property type="match status" value="1"/>
</dbReference>
<evidence type="ECO:0008006" key="3">
    <source>
        <dbReference type="Google" id="ProtNLM"/>
    </source>
</evidence>
<gene>
    <name evidence="1" type="ORF">ACFFJC_19640</name>
</gene>
<reference evidence="1 2" key="1">
    <citation type="submission" date="2024-09" db="EMBL/GenBank/DDBJ databases">
        <authorList>
            <person name="Sun Q."/>
            <person name="Mori K."/>
        </authorList>
    </citation>
    <scope>NUCLEOTIDE SEQUENCE [LARGE SCALE GENOMIC DNA]</scope>
    <source>
        <strain evidence="1 2">CCM 7706</strain>
    </source>
</reference>
<proteinExistence type="predicted"/>
<dbReference type="RefSeq" id="WP_379489094.1">
    <property type="nucleotide sequence ID" value="NZ_JBHLWK010000028.1"/>
</dbReference>
<protein>
    <recommendedName>
        <fullName evidence="3">GAF domain-containing protein</fullName>
    </recommendedName>
</protein>
<dbReference type="PANTHER" id="PTHR43102:SF2">
    <property type="entry name" value="GAF DOMAIN-CONTAINING PROTEIN"/>
    <property type="match status" value="1"/>
</dbReference>
<keyword evidence="2" id="KW-1185">Reference proteome</keyword>
<name>A0ABV6D1F6_9SPHN</name>